<organism evidence="1 2">
    <name type="scientific">Kingdonia uniflora</name>
    <dbReference type="NCBI Taxonomy" id="39325"/>
    <lineage>
        <taxon>Eukaryota</taxon>
        <taxon>Viridiplantae</taxon>
        <taxon>Streptophyta</taxon>
        <taxon>Embryophyta</taxon>
        <taxon>Tracheophyta</taxon>
        <taxon>Spermatophyta</taxon>
        <taxon>Magnoliopsida</taxon>
        <taxon>Ranunculales</taxon>
        <taxon>Circaeasteraceae</taxon>
        <taxon>Kingdonia</taxon>
    </lineage>
</organism>
<protein>
    <submittedName>
        <fullName evidence="1">Uncharacterized protein</fullName>
    </submittedName>
</protein>
<comment type="caution">
    <text evidence="1">The sequence shown here is derived from an EMBL/GenBank/DDBJ whole genome shotgun (WGS) entry which is preliminary data.</text>
</comment>
<sequence>MTDAKALGVEMGRIRSLLISILISMQMGMRKLSSSVKISSVFFLSTPVYITPDGQQISSFLDGNKENVPCPKLPEKMTTARAKRYRHGIILGF</sequence>
<dbReference type="OrthoDB" id="5337378at2759"/>
<evidence type="ECO:0000313" key="2">
    <source>
        <dbReference type="Proteomes" id="UP000541444"/>
    </source>
</evidence>
<keyword evidence="2" id="KW-1185">Reference proteome</keyword>
<dbReference type="EMBL" id="JACGCM010001775">
    <property type="protein sequence ID" value="KAF6149944.1"/>
    <property type="molecule type" value="Genomic_DNA"/>
</dbReference>
<name>A0A7J7M593_9MAGN</name>
<dbReference type="AlphaFoldDB" id="A0A7J7M593"/>
<proteinExistence type="predicted"/>
<dbReference type="Proteomes" id="UP000541444">
    <property type="component" value="Unassembled WGS sequence"/>
</dbReference>
<evidence type="ECO:0000313" key="1">
    <source>
        <dbReference type="EMBL" id="KAF6149944.1"/>
    </source>
</evidence>
<reference evidence="1 2" key="1">
    <citation type="journal article" date="2020" name="IScience">
        <title>Genome Sequencing of the Endangered Kingdonia uniflora (Circaeasteraceae, Ranunculales) Reveals Potential Mechanisms of Evolutionary Specialization.</title>
        <authorList>
            <person name="Sun Y."/>
            <person name="Deng T."/>
            <person name="Zhang A."/>
            <person name="Moore M.J."/>
            <person name="Landis J.B."/>
            <person name="Lin N."/>
            <person name="Zhang H."/>
            <person name="Zhang X."/>
            <person name="Huang J."/>
            <person name="Zhang X."/>
            <person name="Sun H."/>
            <person name="Wang H."/>
        </authorList>
    </citation>
    <scope>NUCLEOTIDE SEQUENCE [LARGE SCALE GENOMIC DNA]</scope>
    <source>
        <strain evidence="1">TB1705</strain>
        <tissue evidence="1">Leaf</tissue>
    </source>
</reference>
<gene>
    <name evidence="1" type="ORF">GIB67_008665</name>
</gene>
<accession>A0A7J7M593</accession>